<keyword evidence="10 11" id="KW-0472">Membrane</keyword>
<comment type="subcellular location">
    <subcellularLocation>
        <location evidence="1">Mitochondrion inner membrane</location>
        <topology evidence="1">Single-pass membrane protein</topology>
        <orientation evidence="1">Matrix side</orientation>
    </subcellularLocation>
</comment>
<gene>
    <name evidence="15" type="primary">Ndufc2</name>
</gene>
<comment type="function">
    <text evidence="11">Accessory subunit of the mitochondrial membrane respiratory chain NADH dehydrogenase (Complex I), that is believed not to be involved in catalysis. Complex I functions in the transfer of electrons from NADH to the respiratory chain. The immediate electron acceptor for the enzyme is believed to be ubiquinone.</text>
</comment>
<evidence type="ECO:0000256" key="10">
    <source>
        <dbReference type="ARBA" id="ARBA00023136"/>
    </source>
</evidence>
<protein>
    <recommendedName>
        <fullName evidence="11">NADH dehydrogenase [ubiquinone] 1 subunit C2</fullName>
    </recommendedName>
</protein>
<dbReference type="Pfam" id="PF06374">
    <property type="entry name" value="NDUF_C2"/>
    <property type="match status" value="1"/>
</dbReference>
<evidence type="ECO:0000256" key="8">
    <source>
        <dbReference type="ARBA" id="ARBA00022989"/>
    </source>
</evidence>
<evidence type="ECO:0000256" key="3">
    <source>
        <dbReference type="ARBA" id="ARBA00022448"/>
    </source>
</evidence>
<dbReference type="AlphaFoldDB" id="A0A1U7Q9N9"/>
<feature type="transmembrane region" description="Helical" evidence="13">
    <location>
        <begin position="58"/>
        <end position="76"/>
    </location>
</feature>
<dbReference type="eggNOG" id="KOG4516">
    <property type="taxonomic scope" value="Eukaryota"/>
</dbReference>
<dbReference type="PANTHER" id="PTHR13099">
    <property type="entry name" value="NADH-UBIQUINONE OXIDOREDUCTASE SUBUNIT B14.5B"/>
    <property type="match status" value="1"/>
</dbReference>
<evidence type="ECO:0000256" key="4">
    <source>
        <dbReference type="ARBA" id="ARBA00022660"/>
    </source>
</evidence>
<dbReference type="GO" id="GO:0045271">
    <property type="term" value="C:respiratory chain complex I"/>
    <property type="evidence" value="ECO:0007669"/>
    <property type="project" value="Ensembl"/>
</dbReference>
<dbReference type="GO" id="GO:0032981">
    <property type="term" value="P:mitochondrial respiratory chain complex I assembly"/>
    <property type="evidence" value="ECO:0007669"/>
    <property type="project" value="Ensembl"/>
</dbReference>
<organism evidence="14 15">
    <name type="scientific">Mesocricetus auratus</name>
    <name type="common">Golden hamster</name>
    <dbReference type="NCBI Taxonomy" id="10036"/>
    <lineage>
        <taxon>Eukaryota</taxon>
        <taxon>Metazoa</taxon>
        <taxon>Chordata</taxon>
        <taxon>Craniata</taxon>
        <taxon>Vertebrata</taxon>
        <taxon>Euteleostomi</taxon>
        <taxon>Mammalia</taxon>
        <taxon>Eutheria</taxon>
        <taxon>Euarchontoglires</taxon>
        <taxon>Glires</taxon>
        <taxon>Rodentia</taxon>
        <taxon>Myomorpha</taxon>
        <taxon>Muroidea</taxon>
        <taxon>Cricetidae</taxon>
        <taxon>Cricetinae</taxon>
        <taxon>Mesocricetus</taxon>
    </lineage>
</organism>
<reference evidence="15" key="1">
    <citation type="submission" date="2025-08" db="UniProtKB">
        <authorList>
            <consortium name="RefSeq"/>
        </authorList>
    </citation>
    <scope>IDENTIFICATION</scope>
    <source>
        <tissue evidence="15">Liver</tissue>
    </source>
</reference>
<evidence type="ECO:0000256" key="12">
    <source>
        <dbReference type="SAM" id="MobiDB-lite"/>
    </source>
</evidence>
<keyword evidence="3 11" id="KW-0813">Transport</keyword>
<evidence type="ECO:0000256" key="13">
    <source>
        <dbReference type="SAM" id="Phobius"/>
    </source>
</evidence>
<keyword evidence="5 13" id="KW-0812">Transmembrane</keyword>
<evidence type="ECO:0000256" key="9">
    <source>
        <dbReference type="ARBA" id="ARBA00023128"/>
    </source>
</evidence>
<evidence type="ECO:0000256" key="11">
    <source>
        <dbReference type="PIRNR" id="PIRNR017834"/>
    </source>
</evidence>
<keyword evidence="6 11" id="KW-0999">Mitochondrion inner membrane</keyword>
<evidence type="ECO:0000256" key="2">
    <source>
        <dbReference type="ARBA" id="ARBA00008674"/>
    </source>
</evidence>
<evidence type="ECO:0000256" key="6">
    <source>
        <dbReference type="ARBA" id="ARBA00022792"/>
    </source>
</evidence>
<keyword evidence="4 11" id="KW-0679">Respiratory chain</keyword>
<dbReference type="InterPro" id="IPR009423">
    <property type="entry name" value="NDUC2"/>
</dbReference>
<name>A0A1U7Q9N9_MESAU</name>
<accession>A0A1U7Q9N9</accession>
<keyword evidence="9 11" id="KW-0496">Mitochondrion</keyword>
<evidence type="ECO:0000313" key="15">
    <source>
        <dbReference type="RefSeq" id="XP_005074000.1"/>
    </source>
</evidence>
<dbReference type="GO" id="GO:0005743">
    <property type="term" value="C:mitochondrial inner membrane"/>
    <property type="evidence" value="ECO:0007669"/>
    <property type="project" value="UniProtKB-SubCell"/>
</dbReference>
<evidence type="ECO:0000313" key="14">
    <source>
        <dbReference type="Proteomes" id="UP000886700"/>
    </source>
</evidence>
<dbReference type="OrthoDB" id="6329847at2759"/>
<evidence type="ECO:0000256" key="1">
    <source>
        <dbReference type="ARBA" id="ARBA00004298"/>
    </source>
</evidence>
<keyword evidence="8 13" id="KW-1133">Transmembrane helix</keyword>
<proteinExistence type="inferred from homology"/>
<evidence type="ECO:0000256" key="7">
    <source>
        <dbReference type="ARBA" id="ARBA00022982"/>
    </source>
</evidence>
<feature type="region of interest" description="Disordered" evidence="12">
    <location>
        <begin position="1"/>
        <end position="22"/>
    </location>
</feature>
<keyword evidence="14" id="KW-1185">Reference proteome</keyword>
<dbReference type="PIRSF" id="PIRSF017834">
    <property type="entry name" value="NADH-UbQ_OxRdtase_b14.5b"/>
    <property type="match status" value="1"/>
</dbReference>
<dbReference type="GO" id="GO:0006120">
    <property type="term" value="P:mitochondrial electron transport, NADH to ubiquinone"/>
    <property type="evidence" value="ECO:0007669"/>
    <property type="project" value="InterPro"/>
</dbReference>
<dbReference type="STRING" id="10036.ENSMAUP00000008037"/>
<sequence>MMSGRPGHEPLTFLPDESRGLPPPKLNDPRLVYTGFLGYCAGLLDNALHLRPVFKAGLHRQLLYVTSFYFVGYFLLKRQEYLYAVRDHDMFGYMKLHPEDFPEKEKKTYGEIFEVFHPVR</sequence>
<dbReference type="Proteomes" id="UP000886700">
    <property type="component" value="Unplaced"/>
</dbReference>
<dbReference type="PANTHER" id="PTHR13099:SF0">
    <property type="entry name" value="NADH DEHYDROGENASE [UBIQUINONE] 1 SUBUNIT C2-RELATED"/>
    <property type="match status" value="1"/>
</dbReference>
<dbReference type="KEGG" id="maua:101844122"/>
<keyword evidence="7 11" id="KW-0249">Electron transport</keyword>
<evidence type="ECO:0000256" key="5">
    <source>
        <dbReference type="ARBA" id="ARBA00022692"/>
    </source>
</evidence>
<dbReference type="RefSeq" id="XP_005074000.1">
    <property type="nucleotide sequence ID" value="XM_005073943.4"/>
</dbReference>
<comment type="similarity">
    <text evidence="2 11">Belongs to the complex I NDUFC2 subunit family.</text>
</comment>